<dbReference type="RefSeq" id="WP_045153344.1">
    <property type="nucleotide sequence ID" value="NZ_JZSW01000012.1"/>
</dbReference>
<dbReference type="Pfam" id="PF16357">
    <property type="entry name" value="PepSY_TM_like_2"/>
    <property type="match status" value="1"/>
</dbReference>
<name>A0ABX5H8A4_PHOAN</name>
<keyword evidence="3" id="KW-1185">Reference proteome</keyword>
<organism evidence="2 3">
    <name type="scientific">Photobacterium angustum</name>
    <dbReference type="NCBI Taxonomy" id="661"/>
    <lineage>
        <taxon>Bacteria</taxon>
        <taxon>Pseudomonadati</taxon>
        <taxon>Pseudomonadota</taxon>
        <taxon>Gammaproteobacteria</taxon>
        <taxon>Vibrionales</taxon>
        <taxon>Vibrionaceae</taxon>
        <taxon>Photobacterium</taxon>
    </lineage>
</organism>
<comment type="caution">
    <text evidence="2">The sequence shown here is derived from an EMBL/GenBank/DDBJ whole genome shotgun (WGS) entry which is preliminary data.</text>
</comment>
<accession>A0ABX5H8A4</accession>
<proteinExistence type="predicted"/>
<dbReference type="InterPro" id="IPR032307">
    <property type="entry name" value="PepSY_TM-like_2"/>
</dbReference>
<dbReference type="Proteomes" id="UP000240989">
    <property type="component" value="Unassembled WGS sequence"/>
</dbReference>
<evidence type="ECO:0000313" key="3">
    <source>
        <dbReference type="Proteomes" id="UP000240989"/>
    </source>
</evidence>
<protein>
    <submittedName>
        <fullName evidence="2">Peptidase</fullName>
    </submittedName>
</protein>
<dbReference type="PANTHER" id="PTHR40115">
    <property type="entry name" value="INNER MEMBRANE PROTEIN WITH PEPSY TM HELIX"/>
    <property type="match status" value="1"/>
</dbReference>
<feature type="transmembrane region" description="Helical" evidence="1">
    <location>
        <begin position="158"/>
        <end position="179"/>
    </location>
</feature>
<sequence>MSIKKEIQTVARQIHIYVSMFVLLILLFFTFTGFTLNHRDMFLESNVESTCELIKIPHSYFNSKKKIENLDEDKLLDYISEHSNVHGISSDFQVYTQYKDNKLFEGEISVNYKSPGYDAVVYIDLRTEKAEIEMTDYGFIAKLNDLHKGRNTGELWKILIDITTILITILTLAGVCLLLPKKKMLNNALKLTLLGGCIAVVVYYIFSP</sequence>
<dbReference type="EMBL" id="PYOU01000002">
    <property type="protein sequence ID" value="PSX12354.1"/>
    <property type="molecule type" value="Genomic_DNA"/>
</dbReference>
<keyword evidence="1" id="KW-0812">Transmembrane</keyword>
<feature type="transmembrane region" description="Helical" evidence="1">
    <location>
        <begin position="188"/>
        <end position="206"/>
    </location>
</feature>
<dbReference type="PANTHER" id="PTHR40115:SF1">
    <property type="entry name" value="INNER MEMBRANE PROTEIN WITH PEPSY TM HELIX"/>
    <property type="match status" value="1"/>
</dbReference>
<reference evidence="2 3" key="1">
    <citation type="submission" date="2018-01" db="EMBL/GenBank/DDBJ databases">
        <title>Whole genome sequencing of Histamine producing bacteria.</title>
        <authorList>
            <person name="Butler K."/>
        </authorList>
    </citation>
    <scope>NUCLEOTIDE SEQUENCE [LARGE SCALE GENOMIC DNA]</scope>
    <source>
        <strain evidence="2 3">A6-1</strain>
    </source>
</reference>
<feature type="transmembrane region" description="Helical" evidence="1">
    <location>
        <begin position="14"/>
        <end position="36"/>
    </location>
</feature>
<keyword evidence="1" id="KW-0472">Membrane</keyword>
<keyword evidence="1" id="KW-1133">Transmembrane helix</keyword>
<gene>
    <name evidence="2" type="ORF">C0W27_03965</name>
</gene>
<evidence type="ECO:0000256" key="1">
    <source>
        <dbReference type="SAM" id="Phobius"/>
    </source>
</evidence>
<evidence type="ECO:0000313" key="2">
    <source>
        <dbReference type="EMBL" id="PSX12354.1"/>
    </source>
</evidence>